<accession>A0A3B0T6E6</accession>
<dbReference type="AlphaFoldDB" id="A0A3B0T6E6"/>
<dbReference type="InterPro" id="IPR016117">
    <property type="entry name" value="ArgJ-like_dom_sf"/>
</dbReference>
<dbReference type="Pfam" id="PF03576">
    <property type="entry name" value="Peptidase_S58"/>
    <property type="match status" value="1"/>
</dbReference>
<gene>
    <name evidence="2" type="ORF">MNBD_ALPHA09-1893</name>
</gene>
<dbReference type="CDD" id="cd02252">
    <property type="entry name" value="nylC_like"/>
    <property type="match status" value="1"/>
</dbReference>
<proteinExistence type="inferred from homology"/>
<dbReference type="PANTHER" id="PTHR36512">
    <property type="entry name" value="D-AMINOPEPTIDASE"/>
    <property type="match status" value="1"/>
</dbReference>
<comment type="similarity">
    <text evidence="1">Belongs to the peptidase S58 family.</text>
</comment>
<protein>
    <submittedName>
        <fullName evidence="2">Endo-type 6-aminohexanoate oligomer hydrolase</fullName>
    </submittedName>
</protein>
<evidence type="ECO:0000313" key="2">
    <source>
        <dbReference type="EMBL" id="VAW12430.1"/>
    </source>
</evidence>
<keyword evidence="2" id="KW-0378">Hydrolase</keyword>
<sequence>MLDVLKGLGKGPKNLITDVEGLTVGNAQDMGALTGVTVVLADPPATAAVHIAGGAPGTRETDALAPESLVEAADAIVLSGGSVYGLDAASGVTAWLGARGRGFEIAGVATAAPIVPAAILFDLGNGGDKGWGETPPYSDLGKQAAAAASGDFCLGNAGAGLGATAGALKGGLGSASIATASGLTVGALVAANPVGSVVIPGTARLWAAPYEIDDEFGGHGWPEMPFPSVAADPFEGSKLGAMSAGANTTIAVIATNAKLTRTELRRVAIMAHDGLARAIRPVHTPFDGDTIFTLATGRRDLHGDRPVLVAALGALAADTLARAVARAVHEATSIGPHKALRDRHT</sequence>
<dbReference type="GO" id="GO:0004177">
    <property type="term" value="F:aminopeptidase activity"/>
    <property type="evidence" value="ECO:0007669"/>
    <property type="project" value="TreeGrafter"/>
</dbReference>
<dbReference type="PANTHER" id="PTHR36512:SF3">
    <property type="entry name" value="BLR5678 PROTEIN"/>
    <property type="match status" value="1"/>
</dbReference>
<dbReference type="EMBL" id="UOEM01000044">
    <property type="protein sequence ID" value="VAW12430.1"/>
    <property type="molecule type" value="Genomic_DNA"/>
</dbReference>
<dbReference type="SUPFAM" id="SSF56266">
    <property type="entry name" value="DmpA/ArgJ-like"/>
    <property type="match status" value="1"/>
</dbReference>
<dbReference type="InterPro" id="IPR005321">
    <property type="entry name" value="Peptidase_S58_DmpA"/>
</dbReference>
<name>A0A3B0T6E6_9ZZZZ</name>
<organism evidence="2">
    <name type="scientific">hydrothermal vent metagenome</name>
    <dbReference type="NCBI Taxonomy" id="652676"/>
    <lineage>
        <taxon>unclassified sequences</taxon>
        <taxon>metagenomes</taxon>
        <taxon>ecological metagenomes</taxon>
    </lineage>
</organism>
<reference evidence="2" key="1">
    <citation type="submission" date="2018-06" db="EMBL/GenBank/DDBJ databases">
        <authorList>
            <person name="Zhirakovskaya E."/>
        </authorList>
    </citation>
    <scope>NUCLEOTIDE SEQUENCE</scope>
</reference>
<evidence type="ECO:0000256" key="1">
    <source>
        <dbReference type="ARBA" id="ARBA00007068"/>
    </source>
</evidence>
<dbReference type="Gene3D" id="3.60.70.12">
    <property type="entry name" value="L-amino peptidase D-ALA esterase/amidase"/>
    <property type="match status" value="1"/>
</dbReference>